<proteinExistence type="predicted"/>
<evidence type="ECO:0000256" key="1">
    <source>
        <dbReference type="SAM" id="MobiDB-lite"/>
    </source>
</evidence>
<evidence type="ECO:0000259" key="2">
    <source>
        <dbReference type="Pfam" id="PF07727"/>
    </source>
</evidence>
<sequence>IVTNTTNVSQSVVDENLPQLLDSRGGSHVTNVSTFDKEDFTSSKVRFLIFLDELEPYLLKTLEDGPFDSDSDVEEDHKTNNEFMADLNAEYHERVLLANQKRFYKRSGRVGSARKPLDKTKETCFACGKLGHFQKDYPSHKTSTSSYPSLNNSLNKSKPYTPSFHQISSQNLSNHQQDYKEKYKGLKAEIDVLTKRIDDMTKGKNEKGKKDKEKSEKDLLAESFAWDDESVSLDNEGSTKIKAFMEIKEDEPLVGKADARLGQWVDITMKRKNLEPLPPLPKLIGLAPSGTSERVISLSDLTLNMADLTLDTPDSKKTRPSVKVLTAYVIKKKTEKSPANPNPCSDKKADSSTEQLLLMLTEEVKGLKKQIKIPTGTPSSSSYSSSSKSSKQKTWFGPLLHMKHLTVLRNTPTLGDQGLPAGNQNLLKSGFTKGTNLCENVYSGLPQEVCPKVVFRDDSLGDTEGYGSVNYNGITFTMVTYVNGLKHNLISKKIENLNEVRVKELRSENRTEFRNHKLEEFCDEKGISQNFSSLCTPEQNDRWSREKHIKHVNIISEPLAGITTRSRIRDSDVASASECLYGNFLSKMKPNKLVKALEEEGWIIAMQKELNQFERNKVWTLVPKPHVNIVCKLDKALYGLKQAPGAWYETLSKFLIQHKFVRGFQIKQDFKGISIYQEKYVKNLLKKYDLADCALVKCLMLPPNNLGLDESGVSVNETLFIGMIGLLMYLTASRPDIEFSICLCARYQANPKESRLVVVKKIQVSQRNSKSRPLVSKRIMLDVVHKSSGSRVSWLTMMFSMTRYHFIKDHILKGDIEHHFVPTDLQLADIFTKPLAEPSFTRLVTELGMLNIEK</sequence>
<dbReference type="GO" id="GO:0008270">
    <property type="term" value="F:zinc ion binding"/>
    <property type="evidence" value="ECO:0007669"/>
    <property type="project" value="InterPro"/>
</dbReference>
<gene>
    <name evidence="3" type="ORF">Tci_516572</name>
</gene>
<dbReference type="GO" id="GO:0003676">
    <property type="term" value="F:nucleic acid binding"/>
    <property type="evidence" value="ECO:0007669"/>
    <property type="project" value="InterPro"/>
</dbReference>
<dbReference type="EMBL" id="BKCJ010279871">
    <property type="protein sequence ID" value="GEZ44599.1"/>
    <property type="molecule type" value="Genomic_DNA"/>
</dbReference>
<dbReference type="InterPro" id="IPR012337">
    <property type="entry name" value="RNaseH-like_sf"/>
</dbReference>
<dbReference type="SUPFAM" id="SSF57756">
    <property type="entry name" value="Retrovirus zinc finger-like domains"/>
    <property type="match status" value="1"/>
</dbReference>
<dbReference type="InterPro" id="IPR036875">
    <property type="entry name" value="Znf_CCHC_sf"/>
</dbReference>
<feature type="non-terminal residue" evidence="3">
    <location>
        <position position="1"/>
    </location>
</feature>
<reference evidence="3" key="1">
    <citation type="journal article" date="2019" name="Sci. Rep.">
        <title>Draft genome of Tanacetum cinerariifolium, the natural source of mosquito coil.</title>
        <authorList>
            <person name="Yamashiro T."/>
            <person name="Shiraishi A."/>
            <person name="Satake H."/>
            <person name="Nakayama K."/>
        </authorList>
    </citation>
    <scope>NUCLEOTIDE SEQUENCE</scope>
</reference>
<dbReference type="Gene3D" id="3.30.420.10">
    <property type="entry name" value="Ribonuclease H-like superfamily/Ribonuclease H"/>
    <property type="match status" value="1"/>
</dbReference>
<dbReference type="Pfam" id="PF07727">
    <property type="entry name" value="RVT_2"/>
    <property type="match status" value="1"/>
</dbReference>
<protein>
    <recommendedName>
        <fullName evidence="2">Reverse transcriptase Ty1/copia-type domain-containing protein</fullName>
    </recommendedName>
</protein>
<feature type="region of interest" description="Disordered" evidence="1">
    <location>
        <begin position="138"/>
        <end position="177"/>
    </location>
</feature>
<feature type="compositionally biased region" description="Polar residues" evidence="1">
    <location>
        <begin position="140"/>
        <end position="176"/>
    </location>
</feature>
<organism evidence="3">
    <name type="scientific">Tanacetum cinerariifolium</name>
    <name type="common">Dalmatian daisy</name>
    <name type="synonym">Chrysanthemum cinerariifolium</name>
    <dbReference type="NCBI Taxonomy" id="118510"/>
    <lineage>
        <taxon>Eukaryota</taxon>
        <taxon>Viridiplantae</taxon>
        <taxon>Streptophyta</taxon>
        <taxon>Embryophyta</taxon>
        <taxon>Tracheophyta</taxon>
        <taxon>Spermatophyta</taxon>
        <taxon>Magnoliopsida</taxon>
        <taxon>eudicotyledons</taxon>
        <taxon>Gunneridae</taxon>
        <taxon>Pentapetalae</taxon>
        <taxon>asterids</taxon>
        <taxon>campanulids</taxon>
        <taxon>Asterales</taxon>
        <taxon>Asteraceae</taxon>
        <taxon>Asteroideae</taxon>
        <taxon>Anthemideae</taxon>
        <taxon>Anthemidinae</taxon>
        <taxon>Tanacetum</taxon>
    </lineage>
</organism>
<feature type="compositionally biased region" description="Low complexity" evidence="1">
    <location>
        <begin position="379"/>
        <end position="389"/>
    </location>
</feature>
<dbReference type="PANTHER" id="PTHR11439:SF483">
    <property type="entry name" value="PEPTIDE SYNTHASE GLIP-LIKE, PUTATIVE (AFU_ORTHOLOGUE AFUA_3G12920)-RELATED"/>
    <property type="match status" value="1"/>
</dbReference>
<feature type="domain" description="Reverse transcriptase Ty1/copia-type" evidence="2">
    <location>
        <begin position="628"/>
        <end position="661"/>
    </location>
</feature>
<dbReference type="SUPFAM" id="SSF53098">
    <property type="entry name" value="Ribonuclease H-like"/>
    <property type="match status" value="1"/>
</dbReference>
<comment type="caution">
    <text evidence="3">The sequence shown here is derived from an EMBL/GenBank/DDBJ whole genome shotgun (WGS) entry which is preliminary data.</text>
</comment>
<name>A0A699IDW0_TANCI</name>
<dbReference type="AlphaFoldDB" id="A0A699IDW0"/>
<dbReference type="InterPro" id="IPR036397">
    <property type="entry name" value="RNaseH_sf"/>
</dbReference>
<evidence type="ECO:0000313" key="3">
    <source>
        <dbReference type="EMBL" id="GEZ44599.1"/>
    </source>
</evidence>
<dbReference type="InterPro" id="IPR013103">
    <property type="entry name" value="RVT_2"/>
</dbReference>
<feature type="region of interest" description="Disordered" evidence="1">
    <location>
        <begin position="369"/>
        <end position="389"/>
    </location>
</feature>
<accession>A0A699IDW0</accession>
<dbReference type="PANTHER" id="PTHR11439">
    <property type="entry name" value="GAG-POL-RELATED RETROTRANSPOSON"/>
    <property type="match status" value="1"/>
</dbReference>